<feature type="compositionally biased region" description="Polar residues" evidence="1">
    <location>
        <begin position="372"/>
        <end position="389"/>
    </location>
</feature>
<proteinExistence type="predicted"/>
<feature type="region of interest" description="Disordered" evidence="1">
    <location>
        <begin position="513"/>
        <end position="538"/>
    </location>
</feature>
<feature type="region of interest" description="Disordered" evidence="1">
    <location>
        <begin position="372"/>
        <end position="464"/>
    </location>
</feature>
<keyword evidence="3" id="KW-1185">Reference proteome</keyword>
<feature type="compositionally biased region" description="Basic and acidic residues" evidence="1">
    <location>
        <begin position="391"/>
        <end position="405"/>
    </location>
</feature>
<feature type="region of interest" description="Disordered" evidence="1">
    <location>
        <begin position="325"/>
        <end position="356"/>
    </location>
</feature>
<reference evidence="2 3" key="1">
    <citation type="submission" date="2022-12" db="EMBL/GenBank/DDBJ databases">
        <title>Genomic features and morphological characterization of a novel Knufia sp. strain isolated from spacecraft assembly facility.</title>
        <authorList>
            <person name="Teixeira M."/>
            <person name="Chander A.M."/>
            <person name="Stajich J.E."/>
            <person name="Venkateswaran K."/>
        </authorList>
    </citation>
    <scope>NUCLEOTIDE SEQUENCE [LARGE SCALE GENOMIC DNA]</scope>
    <source>
        <strain evidence="2 3">FJI-L2-BK-P2</strain>
    </source>
</reference>
<evidence type="ECO:0000313" key="3">
    <source>
        <dbReference type="Proteomes" id="UP001316803"/>
    </source>
</evidence>
<sequence length="622" mass="67712">MEDKINAYLTVLGHSKVFWEESGTQDTATVQEPLDATNEEADVEPSATEPIVAKDPMWRDRAYARRLDEYRSLDRSMARIARDQPELPEPRTGPNIMKRLDTRTTASTESNFPITPQDDFRAPQVPPAATMPTRDSRRNPAAGTSSRRASSRSPPRLQSGPTGARVAQDVEVALDVALYAAQIALDTRIQLQRLGMFPEQPTSIVPPRIPRIDTAVQPATVSRSRPQPMSAEEERRHIMQHPDAAPLLIEIQNLDHQYVGRSRRGGEVAAVSARSTALEYEVARRTQILRDAYRNARGRAQYVYVRLEPQEQRAAVVHADVTFTHPQPYASNDHSDQEEDRKATRDEHLGPPAVFSDLVNDPEVQAMRNRLQQHAVSQWAAPSSSQSRSFKGKERATSTSEHDDTLPPLQDLEIEGYRARTSTQETSHAARAASGLDATATDVSQPPRDAQPQLASPSAHVEPLPEVSENTSAGVGAAFFGLTLDAPATDPVALINVAVRAVEEAPIPSVSAVHVRSEGPSAEPAAVSRENKTPPELQDVSLSVATAPQTDSPHVRWGEPVVTLAEARERRGRSALRGPGVRRSSSPFPVEDSAAADVGGSDDSDDYAIVDGPAADKDTLSG</sequence>
<evidence type="ECO:0000256" key="1">
    <source>
        <dbReference type="SAM" id="MobiDB-lite"/>
    </source>
</evidence>
<organism evidence="2 3">
    <name type="scientific">Knufia fluminis</name>
    <dbReference type="NCBI Taxonomy" id="191047"/>
    <lineage>
        <taxon>Eukaryota</taxon>
        <taxon>Fungi</taxon>
        <taxon>Dikarya</taxon>
        <taxon>Ascomycota</taxon>
        <taxon>Pezizomycotina</taxon>
        <taxon>Eurotiomycetes</taxon>
        <taxon>Chaetothyriomycetidae</taxon>
        <taxon>Chaetothyriales</taxon>
        <taxon>Trichomeriaceae</taxon>
        <taxon>Knufia</taxon>
    </lineage>
</organism>
<feature type="compositionally biased region" description="Polar residues" evidence="1">
    <location>
        <begin position="103"/>
        <end position="114"/>
    </location>
</feature>
<protein>
    <submittedName>
        <fullName evidence="2">Uncharacterized protein</fullName>
    </submittedName>
</protein>
<gene>
    <name evidence="2" type="ORF">OHC33_006710</name>
</gene>
<comment type="caution">
    <text evidence="2">The sequence shown here is derived from an EMBL/GenBank/DDBJ whole genome shotgun (WGS) entry which is preliminary data.</text>
</comment>
<feature type="region of interest" description="Disordered" evidence="1">
    <location>
        <begin position="79"/>
        <end position="164"/>
    </location>
</feature>
<dbReference type="Proteomes" id="UP001316803">
    <property type="component" value="Unassembled WGS sequence"/>
</dbReference>
<feature type="compositionally biased region" description="Basic and acidic residues" evidence="1">
    <location>
        <begin position="333"/>
        <end position="349"/>
    </location>
</feature>
<feature type="compositionally biased region" description="Basic and acidic residues" evidence="1">
    <location>
        <begin position="79"/>
        <end position="89"/>
    </location>
</feature>
<dbReference type="EMBL" id="JAKLMC020000016">
    <property type="protein sequence ID" value="KAK5952237.1"/>
    <property type="molecule type" value="Genomic_DNA"/>
</dbReference>
<dbReference type="AlphaFoldDB" id="A0AAN8ILJ8"/>
<feature type="compositionally biased region" description="Low complexity" evidence="1">
    <location>
        <begin position="140"/>
        <end position="156"/>
    </location>
</feature>
<accession>A0AAN8ILJ8</accession>
<feature type="region of interest" description="Disordered" evidence="1">
    <location>
        <begin position="568"/>
        <end position="622"/>
    </location>
</feature>
<evidence type="ECO:0000313" key="2">
    <source>
        <dbReference type="EMBL" id="KAK5952237.1"/>
    </source>
</evidence>
<name>A0AAN8ILJ8_9EURO</name>